<reference evidence="9 10" key="1">
    <citation type="submission" date="2019-10" db="EMBL/GenBank/DDBJ databases">
        <authorList>
            <person name="Palmer J.M."/>
        </authorList>
    </citation>
    <scope>NUCLEOTIDE SEQUENCE [LARGE SCALE GENOMIC DNA]</scope>
    <source>
        <strain evidence="9 10">TWF694</strain>
    </source>
</reference>
<dbReference type="Proteomes" id="UP001365542">
    <property type="component" value="Unassembled WGS sequence"/>
</dbReference>
<dbReference type="EMBL" id="JAVHJO010000001">
    <property type="protein sequence ID" value="KAK6544605.1"/>
    <property type="molecule type" value="Genomic_DNA"/>
</dbReference>
<keyword evidence="5" id="KW-0472">Membrane</keyword>
<dbReference type="InterPro" id="IPR002889">
    <property type="entry name" value="WSC_carb-bd"/>
</dbReference>
<protein>
    <recommendedName>
        <fullName evidence="8">WSC domain-containing protein</fullName>
    </recommendedName>
</protein>
<dbReference type="SMART" id="SM00321">
    <property type="entry name" value="WSC"/>
    <property type="match status" value="2"/>
</dbReference>
<keyword evidence="4" id="KW-1133">Transmembrane helix</keyword>
<evidence type="ECO:0000256" key="7">
    <source>
        <dbReference type="SAM" id="SignalP"/>
    </source>
</evidence>
<evidence type="ECO:0000313" key="9">
    <source>
        <dbReference type="EMBL" id="KAK6544605.1"/>
    </source>
</evidence>
<keyword evidence="10" id="KW-1185">Reference proteome</keyword>
<evidence type="ECO:0000256" key="2">
    <source>
        <dbReference type="ARBA" id="ARBA00022692"/>
    </source>
</evidence>
<dbReference type="Pfam" id="PF01822">
    <property type="entry name" value="WSC"/>
    <property type="match status" value="2"/>
</dbReference>
<feature type="signal peptide" evidence="7">
    <location>
        <begin position="1"/>
        <end position="18"/>
    </location>
</feature>
<evidence type="ECO:0000256" key="4">
    <source>
        <dbReference type="ARBA" id="ARBA00022989"/>
    </source>
</evidence>
<gene>
    <name evidence="9" type="ORF">TWF694_001294</name>
</gene>
<evidence type="ECO:0000256" key="1">
    <source>
        <dbReference type="ARBA" id="ARBA00004167"/>
    </source>
</evidence>
<evidence type="ECO:0000256" key="5">
    <source>
        <dbReference type="ARBA" id="ARBA00023136"/>
    </source>
</evidence>
<proteinExistence type="predicted"/>
<evidence type="ECO:0000256" key="6">
    <source>
        <dbReference type="ARBA" id="ARBA00023180"/>
    </source>
</evidence>
<feature type="domain" description="WSC" evidence="8">
    <location>
        <begin position="152"/>
        <end position="248"/>
    </location>
</feature>
<name>A0AAV9XRZ9_9PEZI</name>
<organism evidence="9 10">
    <name type="scientific">Orbilia ellipsospora</name>
    <dbReference type="NCBI Taxonomy" id="2528407"/>
    <lineage>
        <taxon>Eukaryota</taxon>
        <taxon>Fungi</taxon>
        <taxon>Dikarya</taxon>
        <taxon>Ascomycota</taxon>
        <taxon>Pezizomycotina</taxon>
        <taxon>Orbiliomycetes</taxon>
        <taxon>Orbiliales</taxon>
        <taxon>Orbiliaceae</taxon>
        <taxon>Orbilia</taxon>
    </lineage>
</organism>
<dbReference type="InterPro" id="IPR051836">
    <property type="entry name" value="Kremen_rcpt"/>
</dbReference>
<dbReference type="PROSITE" id="PS51212">
    <property type="entry name" value="WSC"/>
    <property type="match status" value="2"/>
</dbReference>
<feature type="domain" description="WSC" evidence="8">
    <location>
        <begin position="250"/>
        <end position="345"/>
    </location>
</feature>
<accession>A0AAV9XRZ9</accession>
<keyword evidence="2" id="KW-0812">Transmembrane</keyword>
<evidence type="ECO:0000256" key="3">
    <source>
        <dbReference type="ARBA" id="ARBA00022729"/>
    </source>
</evidence>
<evidence type="ECO:0000259" key="8">
    <source>
        <dbReference type="PROSITE" id="PS51212"/>
    </source>
</evidence>
<dbReference type="PANTHER" id="PTHR24269">
    <property type="entry name" value="KREMEN PROTEIN"/>
    <property type="match status" value="1"/>
</dbReference>
<comment type="subcellular location">
    <subcellularLocation>
        <location evidence="1">Membrane</location>
        <topology evidence="1">Single-pass membrane protein</topology>
    </subcellularLocation>
</comment>
<keyword evidence="6" id="KW-0325">Glycoprotein</keyword>
<feature type="chain" id="PRO_5043384694" description="WSC domain-containing protein" evidence="7">
    <location>
        <begin position="19"/>
        <end position="346"/>
    </location>
</feature>
<sequence length="346" mass="35275">MQLKSLFLAGALAASAIATAVPGQQKGVEKRGYGAYCATVTKTTTKCITHVSTKTSTKTTTKTSTKTTTKTSTKTTTKTVTAAAATVTSTVTDTTTVTEGGATVTVTGGSGAGETVTVTDGGATVTVTGGSGGTETVTVTVTGTGTQPTQTGPRFAGCYKENPEDGHILTQNLLTDATGMTQSKCQTNCFNNGFVFAGLTNGTTCACGNGFADSWTATLTDADCNSACSGDSSTSCGGPGLYEVYVDAPKITNVGCYADTGNKYVINDAYTVDPQMTIEQCQTLCFTQQEFSFAALKDGTTCFCNDGFDNPPIQVGATTDCQMPCGGNSAEFCGGNGYVNVYALTN</sequence>
<comment type="caution">
    <text evidence="9">The sequence shown here is derived from an EMBL/GenBank/DDBJ whole genome shotgun (WGS) entry which is preliminary data.</text>
</comment>
<dbReference type="GO" id="GO:0005886">
    <property type="term" value="C:plasma membrane"/>
    <property type="evidence" value="ECO:0007669"/>
    <property type="project" value="TreeGrafter"/>
</dbReference>
<dbReference type="AlphaFoldDB" id="A0AAV9XRZ9"/>
<evidence type="ECO:0000313" key="10">
    <source>
        <dbReference type="Proteomes" id="UP001365542"/>
    </source>
</evidence>
<dbReference type="PANTHER" id="PTHR24269:SF16">
    <property type="entry name" value="PROTEIN SLG1"/>
    <property type="match status" value="1"/>
</dbReference>
<keyword evidence="3 7" id="KW-0732">Signal</keyword>